<keyword evidence="1" id="KW-0732">Signal</keyword>
<reference evidence="3" key="2">
    <citation type="submission" date="2020-09" db="EMBL/GenBank/DDBJ databases">
        <authorList>
            <person name="Sun Q."/>
            <person name="Kim S."/>
        </authorList>
    </citation>
    <scope>NUCLEOTIDE SEQUENCE</scope>
    <source>
        <strain evidence="3">KCTC 12870</strain>
    </source>
</reference>
<reference evidence="3" key="1">
    <citation type="journal article" date="2014" name="Int. J. Syst. Evol. Microbiol.">
        <title>Complete genome sequence of Corynebacterium casei LMG S-19264T (=DSM 44701T), isolated from a smear-ripened cheese.</title>
        <authorList>
            <consortium name="US DOE Joint Genome Institute (JGI-PGF)"/>
            <person name="Walter F."/>
            <person name="Albersmeier A."/>
            <person name="Kalinowski J."/>
            <person name="Ruckert C."/>
        </authorList>
    </citation>
    <scope>NUCLEOTIDE SEQUENCE</scope>
    <source>
        <strain evidence="3">KCTC 12870</strain>
    </source>
</reference>
<comment type="caution">
    <text evidence="3">The sequence shown here is derived from an EMBL/GenBank/DDBJ whole genome shotgun (WGS) entry which is preliminary data.</text>
</comment>
<proteinExistence type="predicted"/>
<keyword evidence="4" id="KW-1185">Reference proteome</keyword>
<protein>
    <recommendedName>
        <fullName evidence="2">PEGA domain-containing protein</fullName>
    </recommendedName>
</protein>
<dbReference type="EMBL" id="BMXG01000012">
    <property type="protein sequence ID" value="GHC04440.1"/>
    <property type="molecule type" value="Genomic_DNA"/>
</dbReference>
<dbReference type="Proteomes" id="UP000642829">
    <property type="component" value="Unassembled WGS sequence"/>
</dbReference>
<organism evidence="3 4">
    <name type="scientific">Cerasicoccus arenae</name>
    <dbReference type="NCBI Taxonomy" id="424488"/>
    <lineage>
        <taxon>Bacteria</taxon>
        <taxon>Pseudomonadati</taxon>
        <taxon>Verrucomicrobiota</taxon>
        <taxon>Opitutia</taxon>
        <taxon>Puniceicoccales</taxon>
        <taxon>Cerasicoccaceae</taxon>
        <taxon>Cerasicoccus</taxon>
    </lineage>
</organism>
<accession>A0A8J3DIT3</accession>
<evidence type="ECO:0000313" key="3">
    <source>
        <dbReference type="EMBL" id="GHC04440.1"/>
    </source>
</evidence>
<dbReference type="RefSeq" id="WP_189514953.1">
    <property type="nucleotide sequence ID" value="NZ_BMXG01000012.1"/>
</dbReference>
<evidence type="ECO:0000256" key="1">
    <source>
        <dbReference type="SAM" id="SignalP"/>
    </source>
</evidence>
<dbReference type="AlphaFoldDB" id="A0A8J3DIT3"/>
<sequence length="168" mass="18379">MHTPRILVASLALAASITFSGCELFEEGFEQPVTIYSFPTGADVTINGESYGKTPATVELGRLKAHQITLEKTGYKTMNESVMPTRNDAGESLVRFGVMEDTGLYYDLSPRPIKAQLVTEVLPNSRGPDAYSEMAAIITEVDARRESGQIGPVEHKYIVDQIVGFYAN</sequence>
<dbReference type="InterPro" id="IPR013229">
    <property type="entry name" value="PEGA"/>
</dbReference>
<feature type="chain" id="PRO_5035307953" description="PEGA domain-containing protein" evidence="1">
    <location>
        <begin position="21"/>
        <end position="168"/>
    </location>
</feature>
<dbReference type="Pfam" id="PF08308">
    <property type="entry name" value="PEGA"/>
    <property type="match status" value="1"/>
</dbReference>
<evidence type="ECO:0000313" key="4">
    <source>
        <dbReference type="Proteomes" id="UP000642829"/>
    </source>
</evidence>
<evidence type="ECO:0000259" key="2">
    <source>
        <dbReference type="Pfam" id="PF08308"/>
    </source>
</evidence>
<feature type="signal peptide" evidence="1">
    <location>
        <begin position="1"/>
        <end position="20"/>
    </location>
</feature>
<name>A0A8J3DIT3_9BACT</name>
<gene>
    <name evidence="3" type="ORF">GCM10007047_21480</name>
</gene>
<feature type="domain" description="PEGA" evidence="2">
    <location>
        <begin position="33"/>
        <end position="88"/>
    </location>
</feature>
<dbReference type="PROSITE" id="PS51257">
    <property type="entry name" value="PROKAR_LIPOPROTEIN"/>
    <property type="match status" value="1"/>
</dbReference>